<dbReference type="Gene3D" id="2.60.40.420">
    <property type="entry name" value="Cupredoxins - blue copper proteins"/>
    <property type="match status" value="1"/>
</dbReference>
<evidence type="ECO:0000259" key="4">
    <source>
        <dbReference type="PROSITE" id="PS51485"/>
    </source>
</evidence>
<accession>A0A2I0VXN6</accession>
<dbReference type="SUPFAM" id="SSF49503">
    <property type="entry name" value="Cupredoxins"/>
    <property type="match status" value="1"/>
</dbReference>
<dbReference type="AlphaFoldDB" id="A0A2I0VXN6"/>
<keyword evidence="1" id="KW-1015">Disulfide bond</keyword>
<dbReference type="InterPro" id="IPR039391">
    <property type="entry name" value="Phytocyanin-like"/>
</dbReference>
<proteinExistence type="predicted"/>
<evidence type="ECO:0000313" key="5">
    <source>
        <dbReference type="EMBL" id="PKU68168.1"/>
    </source>
</evidence>
<reference evidence="5 6" key="2">
    <citation type="journal article" date="2017" name="Nature">
        <title>The Apostasia genome and the evolution of orchids.</title>
        <authorList>
            <person name="Zhang G.Q."/>
            <person name="Liu K.W."/>
            <person name="Li Z."/>
            <person name="Lohaus R."/>
            <person name="Hsiao Y.Y."/>
            <person name="Niu S.C."/>
            <person name="Wang J.Y."/>
            <person name="Lin Y.C."/>
            <person name="Xu Q."/>
            <person name="Chen L.J."/>
            <person name="Yoshida K."/>
            <person name="Fujiwara S."/>
            <person name="Wang Z.W."/>
            <person name="Zhang Y.Q."/>
            <person name="Mitsuda N."/>
            <person name="Wang M."/>
            <person name="Liu G.H."/>
            <person name="Pecoraro L."/>
            <person name="Huang H.X."/>
            <person name="Xiao X.J."/>
            <person name="Lin M."/>
            <person name="Wu X.Y."/>
            <person name="Wu W.L."/>
            <person name="Chen Y.Y."/>
            <person name="Chang S.B."/>
            <person name="Sakamoto S."/>
            <person name="Ohme-Takagi M."/>
            <person name="Yagi M."/>
            <person name="Zeng S.J."/>
            <person name="Shen C.Y."/>
            <person name="Yeh C.M."/>
            <person name="Luo Y.B."/>
            <person name="Tsai W.C."/>
            <person name="Van de Peer Y."/>
            <person name="Liu Z.J."/>
        </authorList>
    </citation>
    <scope>NUCLEOTIDE SEQUENCE [LARGE SCALE GENOMIC DNA]</scope>
    <source>
        <tissue evidence="5">The whole plant</tissue>
    </source>
</reference>
<feature type="chain" id="PRO_5014196173" evidence="3">
    <location>
        <begin position="26"/>
        <end position="193"/>
    </location>
</feature>
<evidence type="ECO:0000256" key="1">
    <source>
        <dbReference type="ARBA" id="ARBA00023157"/>
    </source>
</evidence>
<gene>
    <name evidence="5" type="ORF">MA16_Dca012837</name>
</gene>
<dbReference type="PROSITE" id="PS51485">
    <property type="entry name" value="PHYTOCYANIN"/>
    <property type="match status" value="1"/>
</dbReference>
<name>A0A2I0VXN6_9ASPA</name>
<dbReference type="PANTHER" id="PTHR33021:SF264">
    <property type="entry name" value="OS05G0570900 PROTEIN"/>
    <property type="match status" value="1"/>
</dbReference>
<dbReference type="FunFam" id="2.60.40.420:FF:000034">
    <property type="entry name" value="Cupredoxin superfamily protein"/>
    <property type="match status" value="1"/>
</dbReference>
<dbReference type="GO" id="GO:0009055">
    <property type="term" value="F:electron transfer activity"/>
    <property type="evidence" value="ECO:0007669"/>
    <property type="project" value="InterPro"/>
</dbReference>
<protein>
    <submittedName>
        <fullName evidence="5">Cucumber peeling cupredoxin</fullName>
    </submittedName>
</protein>
<sequence>MAQSHFLLFLLLGSLCALLLRVSYAHKDHVVGGGFGWKIPPNATFYKEWAATKTFVVGDKLVFLYRTSAENVLEVSAQDYEDCGNGDIIEIYYRGPSTVQLSTPGRHFFYSGIGLHCEAGQKLAVNVVTTAPPPPFVADDSLYSIGGLEIFTSPEPSPLRATASASLADTRRYVAPAVAAALFGGYLLEELGM</sequence>
<dbReference type="EMBL" id="KZ503118">
    <property type="protein sequence ID" value="PKU68168.1"/>
    <property type="molecule type" value="Genomic_DNA"/>
</dbReference>
<keyword evidence="6" id="KW-1185">Reference proteome</keyword>
<evidence type="ECO:0000256" key="3">
    <source>
        <dbReference type="SAM" id="SignalP"/>
    </source>
</evidence>
<keyword evidence="2" id="KW-0325">Glycoprotein</keyword>
<dbReference type="InterPro" id="IPR008972">
    <property type="entry name" value="Cupredoxin"/>
</dbReference>
<feature type="domain" description="Phytocyanin" evidence="4">
    <location>
        <begin position="27"/>
        <end position="129"/>
    </location>
</feature>
<dbReference type="Pfam" id="PF02298">
    <property type="entry name" value="Cu_bind_like"/>
    <property type="match status" value="1"/>
</dbReference>
<feature type="signal peptide" evidence="3">
    <location>
        <begin position="1"/>
        <end position="25"/>
    </location>
</feature>
<reference evidence="5 6" key="1">
    <citation type="journal article" date="2016" name="Sci. Rep.">
        <title>The Dendrobium catenatum Lindl. genome sequence provides insights into polysaccharide synthase, floral development and adaptive evolution.</title>
        <authorList>
            <person name="Zhang G.Q."/>
            <person name="Xu Q."/>
            <person name="Bian C."/>
            <person name="Tsai W.C."/>
            <person name="Yeh C.M."/>
            <person name="Liu K.W."/>
            <person name="Yoshida K."/>
            <person name="Zhang L.S."/>
            <person name="Chang S.B."/>
            <person name="Chen F."/>
            <person name="Shi Y."/>
            <person name="Su Y.Y."/>
            <person name="Zhang Y.Q."/>
            <person name="Chen L.J."/>
            <person name="Yin Y."/>
            <person name="Lin M."/>
            <person name="Huang H."/>
            <person name="Deng H."/>
            <person name="Wang Z.W."/>
            <person name="Zhu S.L."/>
            <person name="Zhao X."/>
            <person name="Deng C."/>
            <person name="Niu S.C."/>
            <person name="Huang J."/>
            <person name="Wang M."/>
            <person name="Liu G.H."/>
            <person name="Yang H.J."/>
            <person name="Xiao X.J."/>
            <person name="Hsiao Y.Y."/>
            <person name="Wu W.L."/>
            <person name="Chen Y.Y."/>
            <person name="Mitsuda N."/>
            <person name="Ohme-Takagi M."/>
            <person name="Luo Y.B."/>
            <person name="Van de Peer Y."/>
            <person name="Liu Z.J."/>
        </authorList>
    </citation>
    <scope>NUCLEOTIDE SEQUENCE [LARGE SCALE GENOMIC DNA]</scope>
    <source>
        <tissue evidence="5">The whole plant</tissue>
    </source>
</reference>
<dbReference type="PANTHER" id="PTHR33021">
    <property type="entry name" value="BLUE COPPER PROTEIN"/>
    <property type="match status" value="1"/>
</dbReference>
<dbReference type="Proteomes" id="UP000233837">
    <property type="component" value="Unassembled WGS sequence"/>
</dbReference>
<keyword evidence="3" id="KW-0732">Signal</keyword>
<evidence type="ECO:0000313" key="6">
    <source>
        <dbReference type="Proteomes" id="UP000233837"/>
    </source>
</evidence>
<dbReference type="InterPro" id="IPR003245">
    <property type="entry name" value="Phytocyanin_dom"/>
</dbReference>
<dbReference type="CDD" id="cd13920">
    <property type="entry name" value="Stellacyanin"/>
    <property type="match status" value="1"/>
</dbReference>
<dbReference type="GO" id="GO:0005886">
    <property type="term" value="C:plasma membrane"/>
    <property type="evidence" value="ECO:0007669"/>
    <property type="project" value="TreeGrafter"/>
</dbReference>
<evidence type="ECO:0000256" key="2">
    <source>
        <dbReference type="ARBA" id="ARBA00023180"/>
    </source>
</evidence>
<organism evidence="5 6">
    <name type="scientific">Dendrobium catenatum</name>
    <dbReference type="NCBI Taxonomy" id="906689"/>
    <lineage>
        <taxon>Eukaryota</taxon>
        <taxon>Viridiplantae</taxon>
        <taxon>Streptophyta</taxon>
        <taxon>Embryophyta</taxon>
        <taxon>Tracheophyta</taxon>
        <taxon>Spermatophyta</taxon>
        <taxon>Magnoliopsida</taxon>
        <taxon>Liliopsida</taxon>
        <taxon>Asparagales</taxon>
        <taxon>Orchidaceae</taxon>
        <taxon>Epidendroideae</taxon>
        <taxon>Malaxideae</taxon>
        <taxon>Dendrobiinae</taxon>
        <taxon>Dendrobium</taxon>
    </lineage>
</organism>